<dbReference type="CDD" id="cd16012">
    <property type="entry name" value="ALP"/>
    <property type="match status" value="1"/>
</dbReference>
<dbReference type="AlphaFoldDB" id="A0A1Y2L7P5"/>
<feature type="signal peptide" evidence="16">
    <location>
        <begin position="1"/>
        <end position="21"/>
    </location>
</feature>
<feature type="binding site" evidence="13">
    <location>
        <position position="342"/>
    </location>
    <ligand>
        <name>Zn(2+)</name>
        <dbReference type="ChEBI" id="CHEBI:29105"/>
        <label>2</label>
    </ligand>
</feature>
<dbReference type="SUPFAM" id="SSF53649">
    <property type="entry name" value="Alkaline phosphatase-like"/>
    <property type="match status" value="1"/>
</dbReference>
<dbReference type="GO" id="GO:0098552">
    <property type="term" value="C:side of membrane"/>
    <property type="evidence" value="ECO:0007669"/>
    <property type="project" value="UniProtKB-KW"/>
</dbReference>
<organism evidence="17 18">
    <name type="scientific">Thalassospira alkalitolerans</name>
    <dbReference type="NCBI Taxonomy" id="1293890"/>
    <lineage>
        <taxon>Bacteria</taxon>
        <taxon>Pseudomonadati</taxon>
        <taxon>Pseudomonadota</taxon>
        <taxon>Alphaproteobacteria</taxon>
        <taxon>Rhodospirillales</taxon>
        <taxon>Thalassospiraceae</taxon>
        <taxon>Thalassospira</taxon>
    </lineage>
</organism>
<feature type="binding site" evidence="13">
    <location>
        <position position="62"/>
    </location>
    <ligand>
        <name>Mg(2+)</name>
        <dbReference type="ChEBI" id="CHEBI:18420"/>
    </ligand>
</feature>
<evidence type="ECO:0000256" key="14">
    <source>
        <dbReference type="RuleBase" id="RU003946"/>
    </source>
</evidence>
<evidence type="ECO:0000256" key="8">
    <source>
        <dbReference type="ARBA" id="ARBA00022842"/>
    </source>
</evidence>
<keyword evidence="8 13" id="KW-0460">Magnesium</keyword>
<accession>A0A1Y2L7P5</accession>
<evidence type="ECO:0000256" key="10">
    <source>
        <dbReference type="ARBA" id="ARBA00023180"/>
    </source>
</evidence>
<evidence type="ECO:0000256" key="13">
    <source>
        <dbReference type="PIRSR" id="PIRSR601952-2"/>
    </source>
</evidence>
<dbReference type="Pfam" id="PF00245">
    <property type="entry name" value="Alk_phosphatase"/>
    <property type="match status" value="1"/>
</dbReference>
<dbReference type="Proteomes" id="UP000193396">
    <property type="component" value="Unassembled WGS sequence"/>
</dbReference>
<keyword evidence="7 13" id="KW-0862">Zinc</keyword>
<protein>
    <submittedName>
        <fullName evidence="17">Alkaline phosphatase</fullName>
    </submittedName>
</protein>
<dbReference type="InterPro" id="IPR017850">
    <property type="entry name" value="Alkaline_phosphatase_core_sf"/>
</dbReference>
<feature type="chain" id="PRO_5011002874" evidence="16">
    <location>
        <begin position="22"/>
        <end position="496"/>
    </location>
</feature>
<evidence type="ECO:0000256" key="9">
    <source>
        <dbReference type="ARBA" id="ARBA00023136"/>
    </source>
</evidence>
<keyword evidence="2" id="KW-1003">Cell membrane</keyword>
<dbReference type="GO" id="GO:0004035">
    <property type="term" value="F:alkaline phosphatase activity"/>
    <property type="evidence" value="ECO:0007669"/>
    <property type="project" value="TreeGrafter"/>
</dbReference>
<evidence type="ECO:0000256" key="3">
    <source>
        <dbReference type="ARBA" id="ARBA00022553"/>
    </source>
</evidence>
<dbReference type="OrthoDB" id="9794455at2"/>
<evidence type="ECO:0000313" key="17">
    <source>
        <dbReference type="EMBL" id="OSQ45671.1"/>
    </source>
</evidence>
<evidence type="ECO:0000256" key="6">
    <source>
        <dbReference type="ARBA" id="ARBA00022801"/>
    </source>
</evidence>
<evidence type="ECO:0000256" key="12">
    <source>
        <dbReference type="PIRSR" id="PIRSR601952-1"/>
    </source>
</evidence>
<feature type="binding site" evidence="13">
    <location>
        <position position="62"/>
    </location>
    <ligand>
        <name>Zn(2+)</name>
        <dbReference type="ChEBI" id="CHEBI:29105"/>
        <label>2</label>
    </ligand>
</feature>
<keyword evidence="9" id="KW-0472">Membrane</keyword>
<comment type="subcellular location">
    <subcellularLocation>
        <location evidence="1">Cell membrane</location>
        <topology evidence="1">Lipid-anchor</topology>
        <topology evidence="1">GPI-anchor</topology>
    </subcellularLocation>
</comment>
<comment type="caution">
    <text evidence="17">The sequence shown here is derived from an EMBL/GenBank/DDBJ whole genome shotgun (WGS) entry which is preliminary data.</text>
</comment>
<dbReference type="RefSeq" id="WP_085620403.1">
    <property type="nucleotide sequence ID" value="NZ_CAXBPE010000013.1"/>
</dbReference>
<keyword evidence="16" id="KW-0732">Signal</keyword>
<dbReference type="GO" id="GO:0046872">
    <property type="term" value="F:metal ion binding"/>
    <property type="evidence" value="ECO:0007669"/>
    <property type="project" value="UniProtKB-KW"/>
</dbReference>
<dbReference type="PANTHER" id="PTHR11596:SF5">
    <property type="entry name" value="ALKALINE PHOSPHATASE"/>
    <property type="match status" value="1"/>
</dbReference>
<keyword evidence="6" id="KW-0378">Hydrolase</keyword>
<reference evidence="17 18" key="1">
    <citation type="submission" date="2014-03" db="EMBL/GenBank/DDBJ databases">
        <title>The draft genome sequence of Thalassospira alkalitolerans JCM 18968.</title>
        <authorList>
            <person name="Lai Q."/>
            <person name="Shao Z."/>
        </authorList>
    </citation>
    <scope>NUCLEOTIDE SEQUENCE [LARGE SCALE GENOMIC DNA]</scope>
    <source>
        <strain evidence="17 18">JCM 18968</strain>
    </source>
</reference>
<evidence type="ECO:0000256" key="2">
    <source>
        <dbReference type="ARBA" id="ARBA00022475"/>
    </source>
</evidence>
<keyword evidence="11" id="KW-0449">Lipoprotein</keyword>
<dbReference type="EMBL" id="JFKB01000014">
    <property type="protein sequence ID" value="OSQ45671.1"/>
    <property type="molecule type" value="Genomic_DNA"/>
</dbReference>
<dbReference type="Gene3D" id="3.40.720.10">
    <property type="entry name" value="Alkaline Phosphatase, subunit A"/>
    <property type="match status" value="1"/>
</dbReference>
<keyword evidence="4" id="KW-0336">GPI-anchor</keyword>
<feature type="binding site" evidence="13">
    <location>
        <position position="380"/>
    </location>
    <ligand>
        <name>Zn(2+)</name>
        <dbReference type="ChEBI" id="CHEBI:29105"/>
        <label>2</label>
    </ligand>
</feature>
<evidence type="ECO:0000256" key="7">
    <source>
        <dbReference type="ARBA" id="ARBA00022833"/>
    </source>
</evidence>
<comment type="cofactor">
    <cofactor evidence="13">
        <name>Mg(2+)</name>
        <dbReference type="ChEBI" id="CHEBI:18420"/>
    </cofactor>
    <text evidence="13">Binds 1 Mg(2+) ion.</text>
</comment>
<dbReference type="SMART" id="SM00098">
    <property type="entry name" value="alkPPc"/>
    <property type="match status" value="1"/>
</dbReference>
<evidence type="ECO:0000256" key="15">
    <source>
        <dbReference type="SAM" id="MobiDB-lite"/>
    </source>
</evidence>
<keyword evidence="3" id="KW-0597">Phosphoprotein</keyword>
<proteinExistence type="inferred from homology"/>
<feature type="binding site" evidence="13">
    <location>
        <position position="173"/>
    </location>
    <ligand>
        <name>Mg(2+)</name>
        <dbReference type="ChEBI" id="CHEBI:18420"/>
    </ligand>
</feature>
<feature type="binding site" evidence="13">
    <location>
        <position position="333"/>
    </location>
    <ligand>
        <name>Mg(2+)</name>
        <dbReference type="ChEBI" id="CHEBI:18420"/>
    </ligand>
</feature>
<comment type="cofactor">
    <cofactor evidence="13">
        <name>Zn(2+)</name>
        <dbReference type="ChEBI" id="CHEBI:29105"/>
    </cofactor>
    <text evidence="13">Binds 2 Zn(2+) ions.</text>
</comment>
<dbReference type="PANTHER" id="PTHR11596">
    <property type="entry name" value="ALKALINE PHOSPHATASE"/>
    <property type="match status" value="1"/>
</dbReference>
<dbReference type="FunFam" id="3.40.720.10:FF:000008">
    <property type="entry name" value="Alkaline phosphatase"/>
    <property type="match status" value="1"/>
</dbReference>
<feature type="binding site" evidence="13">
    <location>
        <position position="175"/>
    </location>
    <ligand>
        <name>Mg(2+)</name>
        <dbReference type="ChEBI" id="CHEBI:18420"/>
    </ligand>
</feature>
<evidence type="ECO:0000256" key="4">
    <source>
        <dbReference type="ARBA" id="ARBA00022622"/>
    </source>
</evidence>
<feature type="binding site" evidence="13">
    <location>
        <position position="338"/>
    </location>
    <ligand>
        <name>Zn(2+)</name>
        <dbReference type="ChEBI" id="CHEBI:29105"/>
        <label>2</label>
    </ligand>
</feature>
<evidence type="ECO:0000256" key="5">
    <source>
        <dbReference type="ARBA" id="ARBA00022723"/>
    </source>
</evidence>
<evidence type="ECO:0000313" key="18">
    <source>
        <dbReference type="Proteomes" id="UP000193396"/>
    </source>
</evidence>
<feature type="active site" description="Phosphoserine intermediate" evidence="12">
    <location>
        <position position="112"/>
    </location>
</feature>
<dbReference type="GO" id="GO:0005886">
    <property type="term" value="C:plasma membrane"/>
    <property type="evidence" value="ECO:0007669"/>
    <property type="project" value="UniProtKB-SubCell"/>
</dbReference>
<keyword evidence="10" id="KW-0325">Glycoprotein</keyword>
<gene>
    <name evidence="17" type="ORF">TALK_17305</name>
</gene>
<dbReference type="STRING" id="1293890.TALK_17305"/>
<feature type="region of interest" description="Disordered" evidence="15">
    <location>
        <begin position="230"/>
        <end position="250"/>
    </location>
</feature>
<dbReference type="InterPro" id="IPR001952">
    <property type="entry name" value="Alkaline_phosphatase"/>
</dbReference>
<dbReference type="PRINTS" id="PR00113">
    <property type="entry name" value="ALKPHPHTASE"/>
</dbReference>
<comment type="similarity">
    <text evidence="14">Belongs to the alkaline phosphatase family.</text>
</comment>
<name>A0A1Y2L7P5_9PROT</name>
<keyword evidence="5 13" id="KW-0479">Metal-binding</keyword>
<keyword evidence="18" id="KW-1185">Reference proteome</keyword>
<evidence type="ECO:0000256" key="16">
    <source>
        <dbReference type="SAM" id="SignalP"/>
    </source>
</evidence>
<feature type="binding site" evidence="13">
    <location>
        <position position="453"/>
    </location>
    <ligand>
        <name>Zn(2+)</name>
        <dbReference type="ChEBI" id="CHEBI:29105"/>
        <label>2</label>
    </ligand>
</feature>
<sequence>MKRLLVASALAGAMCANVAVAADMLPQANDPYFVAAQQTLQQKLHEQVNTNRAKNVILFVGDGMSIPTVTAARIYEGQKRGVDGESNSLVFGTFPNVALSKTYTHDAQIADSAPTASAMMAGVKMNNGTIGVSSEVARGDCKAQLAHPVKSLAAQAEEQGMSTGVISTARLTHATPAATYVHTADRNWENDADLSDAAKADGCPDIASQMIAWPAGDGFEVAFGGGRRNFIDKSMNDPEDKGKTGSRTDGRDLTKEWVDAKGKGASYIWNKEQFDAIDVASAKHVLGLFDRSHMEYEADRAKDAGGEPSLAEMTGKAIDILSKNDKGYFLMVEAGRIDHAHHEGNAARALEDTVALNDAVKEAMSKVDMENTLIIVTADHSHTMTISGYAERGNPILGLSQGKADDGKAYTTLGYMNGPGALKDELRPDLANVDTTDVDFLQPALIPMSSETHAGDDVAIFAAGPWSHLFHGVVEQNFIYHVMSYASKIEDRMASK</sequence>
<evidence type="ECO:0000256" key="1">
    <source>
        <dbReference type="ARBA" id="ARBA00004609"/>
    </source>
</evidence>
<feature type="binding site" evidence="13">
    <location>
        <position position="379"/>
    </location>
    <ligand>
        <name>Zn(2+)</name>
        <dbReference type="ChEBI" id="CHEBI:29105"/>
        <label>2</label>
    </ligand>
</feature>
<evidence type="ECO:0000256" key="11">
    <source>
        <dbReference type="ARBA" id="ARBA00023288"/>
    </source>
</evidence>